<keyword evidence="1" id="KW-1133">Transmembrane helix</keyword>
<reference evidence="2" key="1">
    <citation type="submission" date="2010-06" db="EMBL/GenBank/DDBJ databases">
        <authorList>
            <person name="Muzny D."/>
            <person name="Qin X."/>
            <person name="Buhay C."/>
            <person name="Dugan-Rocha S."/>
            <person name="Ding Y."/>
            <person name="Chen G."/>
            <person name="Hawes A."/>
            <person name="Holder M."/>
            <person name="Jhangiani S."/>
            <person name="Johnson A."/>
            <person name="Khan Z."/>
            <person name="Li Z."/>
            <person name="Liu W."/>
            <person name="Liu X."/>
            <person name="Perez L."/>
            <person name="Shen H."/>
            <person name="Wang Q."/>
            <person name="Watt J."/>
            <person name="Xi L."/>
            <person name="Xin Y."/>
            <person name="Zhou J."/>
            <person name="Deng J."/>
            <person name="Jiang H."/>
            <person name="Liu Y."/>
            <person name="Qu J."/>
            <person name="Song X.-Z."/>
            <person name="Zhang L."/>
            <person name="Villasana D."/>
            <person name="Johnson A."/>
            <person name="Liu J."/>
            <person name="Liyanage D."/>
            <person name="Lorensuhewa L."/>
            <person name="Robinson T."/>
            <person name="Song A."/>
            <person name="Song B.-B."/>
            <person name="Dinh H."/>
            <person name="Thornton R."/>
            <person name="Coyle M."/>
            <person name="Francisco L."/>
            <person name="Jackson L."/>
            <person name="Javaid M."/>
            <person name="Korchina V."/>
            <person name="Kovar C."/>
            <person name="Mata R."/>
            <person name="Mathew T."/>
            <person name="Ngo R."/>
            <person name="Nguyen L."/>
            <person name="Nguyen N."/>
            <person name="Okwuonu G."/>
            <person name="Ongeri F."/>
            <person name="Pham C."/>
            <person name="Simmons D."/>
            <person name="Wilczek-Boney K."/>
            <person name="Hale W."/>
            <person name="Jakkamsetti A."/>
            <person name="Pham P."/>
            <person name="Ruth R."/>
            <person name="San Lucas F."/>
            <person name="Warren J."/>
            <person name="Zhang J."/>
            <person name="Zhao Z."/>
            <person name="Zhou C."/>
            <person name="Zhu D."/>
            <person name="Lee S."/>
            <person name="Bess C."/>
            <person name="Blankenburg K."/>
            <person name="Forbes L."/>
            <person name="Fu Q."/>
            <person name="Gubbala S."/>
            <person name="Hirani K."/>
            <person name="Jayaseelan J.C."/>
            <person name="Lara F."/>
            <person name="Munidasa M."/>
            <person name="Palculict T."/>
            <person name="Patil S."/>
            <person name="Pu L.-L."/>
            <person name="Saada N."/>
            <person name="Tang L."/>
            <person name="Weissenberger G."/>
            <person name="Zhu Y."/>
            <person name="Hemphill L."/>
            <person name="Shang Y."/>
            <person name="Youmans B."/>
            <person name="Ayvaz T."/>
            <person name="Ross M."/>
            <person name="Santibanez J."/>
            <person name="Aqrawi P."/>
            <person name="Gross S."/>
            <person name="Joshi V."/>
            <person name="Fowler G."/>
            <person name="Nazareth L."/>
            <person name="Reid J."/>
            <person name="Worley K."/>
            <person name="Petrosino J."/>
            <person name="Highlander S."/>
            <person name="Gibbs R."/>
        </authorList>
    </citation>
    <scope>NUCLEOTIDE SEQUENCE [LARGE SCALE GENOMIC DNA]</scope>
    <source>
        <strain evidence="2">ATCC 33030</strain>
    </source>
</reference>
<dbReference type="RefSeq" id="WP_005289717.1">
    <property type="nucleotide sequence ID" value="NZ_CM000961.1"/>
</dbReference>
<sequence>MRTRHIYIASLLVSLAAFVFIMLQFDQVPNQVPMQTGFDGTVNRTELKSVKSATFGVWFAALLTFALWVSGPKAPFAYRRMPVPDSSDIPFSQTAADKTARFLASQDRAMAWMALAVAVSSAFLQITMSLPAFRVPEGVGIVVLIVAIGAAMVNLFRSMLQWQNVLAEMPTDEDEVERKKHFGYGSAMGVYKEPNDPMVMQISPFNNANVEMNWAHKPVRQRTFLMLAAFVVVFVAVFI</sequence>
<dbReference type="HOGENOM" id="CLU_1141070_0_0_11"/>
<protein>
    <recommendedName>
        <fullName evidence="4">DUF1648 domain-containing protein</fullName>
    </recommendedName>
</protein>
<feature type="transmembrane region" description="Helical" evidence="1">
    <location>
        <begin position="139"/>
        <end position="156"/>
    </location>
</feature>
<dbReference type="STRING" id="585529.HMPREF0291_11382"/>
<proteinExistence type="predicted"/>
<gene>
    <name evidence="2" type="ORF">HMPREF0291_11382</name>
</gene>
<keyword evidence="1" id="KW-0812">Transmembrane</keyword>
<keyword evidence="1" id="KW-0472">Membrane</keyword>
<keyword evidence="3" id="KW-1185">Reference proteome</keyword>
<dbReference type="EMBL" id="ACLJ02000003">
    <property type="protein sequence ID" value="EFK53725.1"/>
    <property type="molecule type" value="Genomic_DNA"/>
</dbReference>
<feature type="transmembrane region" description="Helical" evidence="1">
    <location>
        <begin position="53"/>
        <end position="71"/>
    </location>
</feature>
<dbReference type="OrthoDB" id="4418125at2"/>
<evidence type="ECO:0000313" key="2">
    <source>
        <dbReference type="EMBL" id="EFK53725.1"/>
    </source>
</evidence>
<evidence type="ECO:0000313" key="3">
    <source>
        <dbReference type="Proteomes" id="UP000004208"/>
    </source>
</evidence>
<evidence type="ECO:0000256" key="1">
    <source>
        <dbReference type="SAM" id="Phobius"/>
    </source>
</evidence>
<organism evidence="2 3">
    <name type="scientific">Corynebacterium genitalium ATCC 33030</name>
    <dbReference type="NCBI Taxonomy" id="585529"/>
    <lineage>
        <taxon>Bacteria</taxon>
        <taxon>Bacillati</taxon>
        <taxon>Actinomycetota</taxon>
        <taxon>Actinomycetes</taxon>
        <taxon>Mycobacteriales</taxon>
        <taxon>Corynebacteriaceae</taxon>
        <taxon>Corynebacterium</taxon>
    </lineage>
</organism>
<feature type="transmembrane region" description="Helical" evidence="1">
    <location>
        <begin position="7"/>
        <end position="25"/>
    </location>
</feature>
<comment type="caution">
    <text evidence="2">The sequence shown here is derived from an EMBL/GenBank/DDBJ whole genome shotgun (WGS) entry which is preliminary data.</text>
</comment>
<dbReference type="AlphaFoldDB" id="D7WF46"/>
<accession>D7WF46</accession>
<evidence type="ECO:0008006" key="4">
    <source>
        <dbReference type="Google" id="ProtNLM"/>
    </source>
</evidence>
<dbReference type="Proteomes" id="UP000004208">
    <property type="component" value="Unassembled WGS sequence"/>
</dbReference>
<name>D7WF46_9CORY</name>
<dbReference type="eggNOG" id="ENOG5031DQS">
    <property type="taxonomic scope" value="Bacteria"/>
</dbReference>
<feature type="transmembrane region" description="Helical" evidence="1">
    <location>
        <begin position="111"/>
        <end position="133"/>
    </location>
</feature>
<feature type="transmembrane region" description="Helical" evidence="1">
    <location>
        <begin position="222"/>
        <end position="238"/>
    </location>
</feature>